<name>A0A506U7L1_9HYPH</name>
<accession>A0A506U7L1</accession>
<sequence length="65" mass="6603">MFATMATLKGVKIAHHAIESKLNPEGQQRRGNVVGTAANLLGQGSKGHGVGGLAGKVLKGAELIL</sequence>
<dbReference type="RefSeq" id="WP_141149768.1">
    <property type="nucleotide sequence ID" value="NZ_VHLG01000010.1"/>
</dbReference>
<proteinExistence type="predicted"/>
<reference evidence="1 2" key="1">
    <citation type="submission" date="2019-06" db="EMBL/GenBank/DDBJ databases">
        <authorList>
            <person name="Li M."/>
        </authorList>
    </citation>
    <scope>NUCLEOTIDE SEQUENCE [LARGE SCALE GENOMIC DNA]</scope>
    <source>
        <strain evidence="1 2">BGMRC2036</strain>
    </source>
</reference>
<evidence type="ECO:0000313" key="2">
    <source>
        <dbReference type="Proteomes" id="UP000318801"/>
    </source>
</evidence>
<organism evidence="1 2">
    <name type="scientific">Martelella alba</name>
    <dbReference type="NCBI Taxonomy" id="2590451"/>
    <lineage>
        <taxon>Bacteria</taxon>
        <taxon>Pseudomonadati</taxon>
        <taxon>Pseudomonadota</taxon>
        <taxon>Alphaproteobacteria</taxon>
        <taxon>Hyphomicrobiales</taxon>
        <taxon>Aurantimonadaceae</taxon>
        <taxon>Martelella</taxon>
    </lineage>
</organism>
<keyword evidence="2" id="KW-1185">Reference proteome</keyword>
<protein>
    <submittedName>
        <fullName evidence="1">Uncharacterized protein</fullName>
    </submittedName>
</protein>
<comment type="caution">
    <text evidence="1">The sequence shown here is derived from an EMBL/GenBank/DDBJ whole genome shotgun (WGS) entry which is preliminary data.</text>
</comment>
<dbReference type="Proteomes" id="UP000318801">
    <property type="component" value="Unassembled WGS sequence"/>
</dbReference>
<dbReference type="AlphaFoldDB" id="A0A506U7L1"/>
<dbReference type="EMBL" id="VHLG01000010">
    <property type="protein sequence ID" value="TPW29091.1"/>
    <property type="molecule type" value="Genomic_DNA"/>
</dbReference>
<evidence type="ECO:0000313" key="1">
    <source>
        <dbReference type="EMBL" id="TPW29091.1"/>
    </source>
</evidence>
<gene>
    <name evidence="1" type="ORF">FJU08_14645</name>
</gene>